<keyword evidence="2" id="KW-1185">Reference proteome</keyword>
<protein>
    <submittedName>
        <fullName evidence="1">Uncharacterized protein</fullName>
    </submittedName>
</protein>
<reference evidence="1 2" key="1">
    <citation type="submission" date="2016-04" db="EMBL/GenBank/DDBJ databases">
        <authorList>
            <person name="Evans L.H."/>
            <person name="Alamgir A."/>
            <person name="Owens N."/>
            <person name="Weber N.D."/>
            <person name="Virtaneva K."/>
            <person name="Barbian K."/>
            <person name="Babar A."/>
            <person name="Rosenke K."/>
        </authorList>
    </citation>
    <scope>NUCLEOTIDE SEQUENCE [LARGE SCALE GENOMIC DNA]</scope>
    <source>
        <strain evidence="1 2">IFM 0406</strain>
    </source>
</reference>
<dbReference type="AlphaFoldDB" id="A0A164LX92"/>
<evidence type="ECO:0000313" key="1">
    <source>
        <dbReference type="EMBL" id="KZM72835.1"/>
    </source>
</evidence>
<accession>A0A164LX92</accession>
<gene>
    <name evidence="1" type="ORF">AWN90_29150</name>
</gene>
<organism evidence="1 2">
    <name type="scientific">Nocardia terpenica</name>
    <dbReference type="NCBI Taxonomy" id="455432"/>
    <lineage>
        <taxon>Bacteria</taxon>
        <taxon>Bacillati</taxon>
        <taxon>Actinomycetota</taxon>
        <taxon>Actinomycetes</taxon>
        <taxon>Mycobacteriales</taxon>
        <taxon>Nocardiaceae</taxon>
        <taxon>Nocardia</taxon>
    </lineage>
</organism>
<dbReference type="EMBL" id="LWGR01000007">
    <property type="protein sequence ID" value="KZM72835.1"/>
    <property type="molecule type" value="Genomic_DNA"/>
</dbReference>
<dbReference type="RefSeq" id="WP_067589088.1">
    <property type="nucleotide sequence ID" value="NZ_JABMCZ010000004.1"/>
</dbReference>
<sequence length="70" mass="7190">MGDFRQGVGDEVLLGGGEAVDECSADGRDMTGWDAFEAAAGGGEDRDDAALVGGARFAVNQPGLSSWVIW</sequence>
<name>A0A164LX92_9NOCA</name>
<evidence type="ECO:0000313" key="2">
    <source>
        <dbReference type="Proteomes" id="UP000076512"/>
    </source>
</evidence>
<proteinExistence type="predicted"/>
<comment type="caution">
    <text evidence="1">The sequence shown here is derived from an EMBL/GenBank/DDBJ whole genome shotgun (WGS) entry which is preliminary data.</text>
</comment>
<dbReference type="Proteomes" id="UP000076512">
    <property type="component" value="Unassembled WGS sequence"/>
</dbReference>